<evidence type="ECO:0000313" key="3">
    <source>
        <dbReference type="Proteomes" id="UP000015354"/>
    </source>
</evidence>
<accession>S9U9V1</accession>
<organism evidence="2 3">
    <name type="scientific">Strigomonas culicis</name>
    <dbReference type="NCBI Taxonomy" id="28005"/>
    <lineage>
        <taxon>Eukaryota</taxon>
        <taxon>Discoba</taxon>
        <taxon>Euglenozoa</taxon>
        <taxon>Kinetoplastea</taxon>
        <taxon>Metakinetoplastina</taxon>
        <taxon>Trypanosomatida</taxon>
        <taxon>Trypanosomatidae</taxon>
        <taxon>Strigomonadinae</taxon>
        <taxon>Strigomonas</taxon>
    </lineage>
</organism>
<feature type="signal peptide" evidence="1">
    <location>
        <begin position="1"/>
        <end position="23"/>
    </location>
</feature>
<evidence type="ECO:0008006" key="4">
    <source>
        <dbReference type="Google" id="ProtNLM"/>
    </source>
</evidence>
<proteinExistence type="predicted"/>
<keyword evidence="3" id="KW-1185">Reference proteome</keyword>
<name>S9U9V1_9TRYP</name>
<reference evidence="2 3" key="1">
    <citation type="journal article" date="2013" name="PLoS ONE">
        <title>Predicting the Proteins of Angomonas deanei, Strigomonas culicis and Their Respective Endosymbionts Reveals New Aspects of the Trypanosomatidae Family.</title>
        <authorList>
            <person name="Motta M.C."/>
            <person name="Martins A.C."/>
            <person name="de Souza S.S."/>
            <person name="Catta-Preta C.M."/>
            <person name="Silva R."/>
            <person name="Klein C.C."/>
            <person name="de Almeida L.G."/>
            <person name="de Lima Cunha O."/>
            <person name="Ciapina L.P."/>
            <person name="Brocchi M."/>
            <person name="Colabardini A.C."/>
            <person name="de Araujo Lima B."/>
            <person name="Machado C.R."/>
            <person name="de Almeida Soares C.M."/>
            <person name="Probst C.M."/>
            <person name="de Menezes C.B."/>
            <person name="Thompson C.E."/>
            <person name="Bartholomeu D.C."/>
            <person name="Gradia D.F."/>
            <person name="Pavoni D.P."/>
            <person name="Grisard E.C."/>
            <person name="Fantinatti-Garboggini F."/>
            <person name="Marchini F.K."/>
            <person name="Rodrigues-Luiz G.F."/>
            <person name="Wagner G."/>
            <person name="Goldman G.H."/>
            <person name="Fietto J.L."/>
            <person name="Elias M.C."/>
            <person name="Goldman M.H."/>
            <person name="Sagot M.F."/>
            <person name="Pereira M."/>
            <person name="Stoco P.H."/>
            <person name="de Mendonca-Neto R.P."/>
            <person name="Teixeira S.M."/>
            <person name="Maciel T.E."/>
            <person name="de Oliveira Mendes T.A."/>
            <person name="Urmenyi T.P."/>
            <person name="de Souza W."/>
            <person name="Schenkman S."/>
            <person name="de Vasconcelos A.T."/>
        </authorList>
    </citation>
    <scope>NUCLEOTIDE SEQUENCE [LARGE SCALE GENOMIC DNA]</scope>
</reference>
<feature type="chain" id="PRO_5004557839" description="Surface antigen-like protein" evidence="1">
    <location>
        <begin position="24"/>
        <end position="489"/>
    </location>
</feature>
<protein>
    <recommendedName>
        <fullName evidence="4">Surface antigen-like protein</fullName>
    </recommendedName>
</protein>
<evidence type="ECO:0000256" key="1">
    <source>
        <dbReference type="SAM" id="SignalP"/>
    </source>
</evidence>
<sequence>MKPSQILVLVAAFMLLLASLSSAIVVTSDLVVSGQDYSGVTLKFSSNTKQISVTLSQVSVLTSSMYIEGKDSGATASDAAVILNHVGGTLRQPIEFSSLLPSNSILSFTSLYASTPSKTSVFIFRSTSLLYNTTVKITGITATWETRDSVASVVEANTVFSIQARSALYITGAVVTKSAHIFSASVSSTLGVMNYGVLAIDYANCTSCSSSLVNINGVLYISGNSMFRISNSATGANPLVDHEGGVTVTGSSLYFLNSSTTSGAKIFSGTGALTTSSDSVSSMMNITCGSTGFTSSSPITFTYVYLLTINQVAMTSAATCLTNGVQVASGRFSASMTCSIAQCIPGTSASASSSTGACVCTCSTGFNQRSCTASTDPITSYVSASTSCSLSYCKRCSANRLTWCSECTCPNRLHDGVCTVSGTKEPNCNSHFDNGFCKKCATGYYLTDDYRCVTCSVAHCTTCYDNNLCSVCESGYTAGTNGVCYATSS</sequence>
<comment type="caution">
    <text evidence="2">The sequence shown here is derived from an EMBL/GenBank/DDBJ whole genome shotgun (WGS) entry which is preliminary data.</text>
</comment>
<dbReference type="Proteomes" id="UP000015354">
    <property type="component" value="Unassembled WGS sequence"/>
</dbReference>
<dbReference type="AlphaFoldDB" id="S9U9V1"/>
<dbReference type="EMBL" id="ATMH01006535">
    <property type="protein sequence ID" value="EPY25708.1"/>
    <property type="molecule type" value="Genomic_DNA"/>
</dbReference>
<gene>
    <name evidence="2" type="ORF">STCU_06535</name>
</gene>
<keyword evidence="1" id="KW-0732">Signal</keyword>
<evidence type="ECO:0000313" key="2">
    <source>
        <dbReference type="EMBL" id="EPY25708.1"/>
    </source>
</evidence>